<evidence type="ECO:0000313" key="2">
    <source>
        <dbReference type="EMBL" id="PZO42908.1"/>
    </source>
</evidence>
<name>A0A2W4YIQ0_9CYAN</name>
<sequence length="256" mass="28656">MNQSTSTPCAIACGTSPSAWVSGWGWCQRVLDHEQVAVDNSPCQTELLLLGLVERHSDTIHIKNPIYQAIFSSAWVQQQLDELRPYAAALNAWAPSGCTDESRLLRGQALRETLAWAEHKRLSPQDYRFLTASQELDRREALARAEIDRLGEVEARLALERQRTLEQQHHLRRQRWLLGAVTTALVATTALGVIARQQYHQTSRSEAQAVVRSAEALHSSHQSLDALIEAIRSQQRLRQSPGSDPALQTQVRRCGG</sequence>
<accession>A0A2W4YIQ0</accession>
<keyword evidence="1" id="KW-1133">Transmembrane helix</keyword>
<proteinExistence type="predicted"/>
<organism evidence="2 3">
    <name type="scientific">Shackletoniella antarctica</name>
    <dbReference type="NCBI Taxonomy" id="268115"/>
    <lineage>
        <taxon>Bacteria</taxon>
        <taxon>Bacillati</taxon>
        <taxon>Cyanobacteriota</taxon>
        <taxon>Cyanophyceae</taxon>
        <taxon>Oculatellales</taxon>
        <taxon>Oculatellaceae</taxon>
        <taxon>Shackletoniella</taxon>
    </lineage>
</organism>
<gene>
    <name evidence="2" type="ORF">DCF17_07370</name>
</gene>
<keyword evidence="1" id="KW-0812">Transmembrane</keyword>
<reference evidence="3" key="1">
    <citation type="submission" date="2018-04" db="EMBL/GenBank/DDBJ databases">
        <authorList>
            <person name="Cornet L."/>
        </authorList>
    </citation>
    <scope>NUCLEOTIDE SEQUENCE [LARGE SCALE GENOMIC DNA]</scope>
</reference>
<comment type="caution">
    <text evidence="2">The sequence shown here is derived from an EMBL/GenBank/DDBJ whole genome shotgun (WGS) entry which is preliminary data.</text>
</comment>
<reference evidence="2 3" key="2">
    <citation type="submission" date="2018-06" db="EMBL/GenBank/DDBJ databases">
        <title>Metagenomic assembly of (sub)arctic Cyanobacteria and their associated microbiome from non-axenic cultures.</title>
        <authorList>
            <person name="Baurain D."/>
        </authorList>
    </citation>
    <scope>NUCLEOTIDE SEQUENCE [LARGE SCALE GENOMIC DNA]</scope>
    <source>
        <strain evidence="2">ULC041bin1</strain>
    </source>
</reference>
<feature type="transmembrane region" description="Helical" evidence="1">
    <location>
        <begin position="176"/>
        <end position="195"/>
    </location>
</feature>
<dbReference type="Proteomes" id="UP000249081">
    <property type="component" value="Unassembled WGS sequence"/>
</dbReference>
<keyword evidence="1" id="KW-0472">Membrane</keyword>
<dbReference type="EMBL" id="QBMN01000038">
    <property type="protein sequence ID" value="PZO42908.1"/>
    <property type="molecule type" value="Genomic_DNA"/>
</dbReference>
<protein>
    <submittedName>
        <fullName evidence="2">Uncharacterized protein</fullName>
    </submittedName>
</protein>
<evidence type="ECO:0000313" key="3">
    <source>
        <dbReference type="Proteomes" id="UP000249081"/>
    </source>
</evidence>
<dbReference type="AlphaFoldDB" id="A0A2W4YIQ0"/>
<evidence type="ECO:0000256" key="1">
    <source>
        <dbReference type="SAM" id="Phobius"/>
    </source>
</evidence>